<dbReference type="InterPro" id="IPR023296">
    <property type="entry name" value="Glyco_hydro_beta-prop_sf"/>
</dbReference>
<evidence type="ECO:0000256" key="1">
    <source>
        <dbReference type="SAM" id="SignalP"/>
    </source>
</evidence>
<dbReference type="Proteomes" id="UP001265746">
    <property type="component" value="Unassembled WGS sequence"/>
</dbReference>
<keyword evidence="3" id="KW-1185">Reference proteome</keyword>
<protein>
    <submittedName>
        <fullName evidence="2">Uncharacterized protein</fullName>
    </submittedName>
</protein>
<reference evidence="2" key="1">
    <citation type="submission" date="2023-06" db="EMBL/GenBank/DDBJ databases">
        <authorList>
            <person name="Noh H."/>
        </authorList>
    </citation>
    <scope>NUCLEOTIDE SEQUENCE</scope>
    <source>
        <strain evidence="2">DUCC20226</strain>
    </source>
</reference>
<sequence>MILFQLTILLVFALNVRAQANITIQPLTNVNEQEHTGYFSDPYHVPYKNETRVNISGTTHKYLECDGELTPKCATLENIQNIQWNVTTELQQELNKAKVQVCGVAGIHPFQTVSDNKKSWDAAVTLHVQENSTECDGLKGWSVIVHATPAGSTVDTPPHAWTGDKVLVGSFSDNVDANYDGKYFRTPEGKLFLVYQQNLHKKPLKRDGVVAWPMKDPMTPATPNQNATVLLAPDEGLNSENYHNHSDNNFKLIETGNIRAINGKFLMAYSVGAYNRPTYKLAVAYSDTFLPENDGQYRKVMKENPDKLWGSELQKEVYYLLQADAQHDGWHYVGNQVRAPGVPTVAKIGAGDSWVLTFAGYEVGDTGGNGTLDYVAKFRRPFFIDLDVNVPTNTSVKEASDQDLQGWITPKHG</sequence>
<evidence type="ECO:0000313" key="2">
    <source>
        <dbReference type="EMBL" id="KAK2597084.1"/>
    </source>
</evidence>
<dbReference type="Gene3D" id="2.115.10.20">
    <property type="entry name" value="Glycosyl hydrolase domain, family 43"/>
    <property type="match status" value="1"/>
</dbReference>
<dbReference type="AlphaFoldDB" id="A0AAD9S3B3"/>
<accession>A0AAD9S3B3</accession>
<keyword evidence="1" id="KW-0732">Signal</keyword>
<proteinExistence type="predicted"/>
<feature type="chain" id="PRO_5042249307" evidence="1">
    <location>
        <begin position="19"/>
        <end position="413"/>
    </location>
</feature>
<name>A0AAD9S3B3_PHOAM</name>
<organism evidence="2 3">
    <name type="scientific">Phomopsis amygdali</name>
    <name type="common">Fusicoccum amygdali</name>
    <dbReference type="NCBI Taxonomy" id="1214568"/>
    <lineage>
        <taxon>Eukaryota</taxon>
        <taxon>Fungi</taxon>
        <taxon>Dikarya</taxon>
        <taxon>Ascomycota</taxon>
        <taxon>Pezizomycotina</taxon>
        <taxon>Sordariomycetes</taxon>
        <taxon>Sordariomycetidae</taxon>
        <taxon>Diaporthales</taxon>
        <taxon>Diaporthaceae</taxon>
        <taxon>Diaporthe</taxon>
    </lineage>
</organism>
<comment type="caution">
    <text evidence="2">The sequence shown here is derived from an EMBL/GenBank/DDBJ whole genome shotgun (WGS) entry which is preliminary data.</text>
</comment>
<dbReference type="SUPFAM" id="SSF75005">
    <property type="entry name" value="Arabinanase/levansucrase/invertase"/>
    <property type="match status" value="1"/>
</dbReference>
<feature type="signal peptide" evidence="1">
    <location>
        <begin position="1"/>
        <end position="18"/>
    </location>
</feature>
<evidence type="ECO:0000313" key="3">
    <source>
        <dbReference type="Proteomes" id="UP001265746"/>
    </source>
</evidence>
<gene>
    <name evidence="2" type="ORF">N8I77_012954</name>
</gene>
<dbReference type="EMBL" id="JAUJFL010000010">
    <property type="protein sequence ID" value="KAK2597084.1"/>
    <property type="molecule type" value="Genomic_DNA"/>
</dbReference>